<name>A0A199UEL9_ANACO</name>
<dbReference type="Proteomes" id="UP000092600">
    <property type="component" value="Unassembled WGS sequence"/>
</dbReference>
<dbReference type="EMBL" id="LSRQ01008403">
    <property type="protein sequence ID" value="OAY63020.1"/>
    <property type="molecule type" value="Genomic_DNA"/>
</dbReference>
<dbReference type="Gramene" id="Aco013013.1.mrna1">
    <property type="protein sequence ID" value="Aco013013.1.mrna1.cds1"/>
    <property type="gene ID" value="Aco013013.1.path1"/>
</dbReference>
<evidence type="ECO:0000313" key="1">
    <source>
        <dbReference type="EMBL" id="OAY63020.1"/>
    </source>
</evidence>
<reference evidence="1 2" key="1">
    <citation type="journal article" date="2016" name="DNA Res.">
        <title>The draft genome of MD-2 pineapple using hybrid error correction of long reads.</title>
        <authorList>
            <person name="Redwan R.M."/>
            <person name="Saidin A."/>
            <person name="Kumar S.V."/>
        </authorList>
    </citation>
    <scope>NUCLEOTIDE SEQUENCE [LARGE SCALE GENOMIC DNA]</scope>
    <source>
        <strain evidence="2">cv. MD2</strain>
        <tissue evidence="1">Leaf</tissue>
    </source>
</reference>
<proteinExistence type="predicted"/>
<accession>A0A199UEL9</accession>
<organism evidence="1 2">
    <name type="scientific">Ananas comosus</name>
    <name type="common">Pineapple</name>
    <name type="synonym">Ananas ananas</name>
    <dbReference type="NCBI Taxonomy" id="4615"/>
    <lineage>
        <taxon>Eukaryota</taxon>
        <taxon>Viridiplantae</taxon>
        <taxon>Streptophyta</taxon>
        <taxon>Embryophyta</taxon>
        <taxon>Tracheophyta</taxon>
        <taxon>Spermatophyta</taxon>
        <taxon>Magnoliopsida</taxon>
        <taxon>Liliopsida</taxon>
        <taxon>Poales</taxon>
        <taxon>Bromeliaceae</taxon>
        <taxon>Bromelioideae</taxon>
        <taxon>Ananas</taxon>
    </lineage>
</organism>
<sequence length="92" mass="9540">MFQIPVSILSFRPSLIAAAIVLSAATDFAALELAPSLLRPLMIADAMPSNAICSAVFPVSSSIAASELSFELNSSQPMAASLWNTSNPLAVC</sequence>
<comment type="caution">
    <text evidence="1">The sequence shown here is derived from an EMBL/GenBank/DDBJ whole genome shotgun (WGS) entry which is preliminary data.</text>
</comment>
<protein>
    <submittedName>
        <fullName evidence="1">Uncharacterized protein</fullName>
    </submittedName>
</protein>
<evidence type="ECO:0000313" key="2">
    <source>
        <dbReference type="Proteomes" id="UP000092600"/>
    </source>
</evidence>
<gene>
    <name evidence="1" type="ORF">ACMD2_03825</name>
</gene>
<dbReference type="AlphaFoldDB" id="A0A199UEL9"/>